<reference evidence="2 3" key="1">
    <citation type="journal article" date="2019" name="Nat. Ecol. Evol.">
        <title>Megaphylogeny resolves global patterns of mushroom evolution.</title>
        <authorList>
            <person name="Varga T."/>
            <person name="Krizsan K."/>
            <person name="Foldi C."/>
            <person name="Dima B."/>
            <person name="Sanchez-Garcia M."/>
            <person name="Sanchez-Ramirez S."/>
            <person name="Szollosi G.J."/>
            <person name="Szarkandi J.G."/>
            <person name="Papp V."/>
            <person name="Albert L."/>
            <person name="Andreopoulos W."/>
            <person name="Angelini C."/>
            <person name="Antonin V."/>
            <person name="Barry K.W."/>
            <person name="Bougher N.L."/>
            <person name="Buchanan P."/>
            <person name="Buyck B."/>
            <person name="Bense V."/>
            <person name="Catcheside P."/>
            <person name="Chovatia M."/>
            <person name="Cooper J."/>
            <person name="Damon W."/>
            <person name="Desjardin D."/>
            <person name="Finy P."/>
            <person name="Geml J."/>
            <person name="Haridas S."/>
            <person name="Hughes K."/>
            <person name="Justo A."/>
            <person name="Karasinski D."/>
            <person name="Kautmanova I."/>
            <person name="Kiss B."/>
            <person name="Kocsube S."/>
            <person name="Kotiranta H."/>
            <person name="LaButti K.M."/>
            <person name="Lechner B.E."/>
            <person name="Liimatainen K."/>
            <person name="Lipzen A."/>
            <person name="Lukacs Z."/>
            <person name="Mihaltcheva S."/>
            <person name="Morgado L.N."/>
            <person name="Niskanen T."/>
            <person name="Noordeloos M.E."/>
            <person name="Ohm R.A."/>
            <person name="Ortiz-Santana B."/>
            <person name="Ovrebo C."/>
            <person name="Racz N."/>
            <person name="Riley R."/>
            <person name="Savchenko A."/>
            <person name="Shiryaev A."/>
            <person name="Soop K."/>
            <person name="Spirin V."/>
            <person name="Szebenyi C."/>
            <person name="Tomsovsky M."/>
            <person name="Tulloss R.E."/>
            <person name="Uehling J."/>
            <person name="Grigoriev I.V."/>
            <person name="Vagvolgyi C."/>
            <person name="Papp T."/>
            <person name="Martin F.M."/>
            <person name="Miettinen O."/>
            <person name="Hibbett D.S."/>
            <person name="Nagy L.G."/>
        </authorList>
    </citation>
    <scope>NUCLEOTIDE SEQUENCE [LARGE SCALE GENOMIC DNA]</scope>
    <source>
        <strain evidence="2 3">CBS 962.96</strain>
    </source>
</reference>
<proteinExistence type="predicted"/>
<feature type="region of interest" description="Disordered" evidence="1">
    <location>
        <begin position="381"/>
        <end position="407"/>
    </location>
</feature>
<feature type="compositionally biased region" description="Basic residues" evidence="1">
    <location>
        <begin position="347"/>
        <end position="357"/>
    </location>
</feature>
<dbReference type="EMBL" id="ML179125">
    <property type="protein sequence ID" value="THU99039.1"/>
    <property type="molecule type" value="Genomic_DNA"/>
</dbReference>
<evidence type="ECO:0000313" key="3">
    <source>
        <dbReference type="Proteomes" id="UP000297245"/>
    </source>
</evidence>
<dbReference type="Proteomes" id="UP000297245">
    <property type="component" value="Unassembled WGS sequence"/>
</dbReference>
<feature type="region of interest" description="Disordered" evidence="1">
    <location>
        <begin position="284"/>
        <end position="360"/>
    </location>
</feature>
<organism evidence="2 3">
    <name type="scientific">Dendrothele bispora (strain CBS 962.96)</name>
    <dbReference type="NCBI Taxonomy" id="1314807"/>
    <lineage>
        <taxon>Eukaryota</taxon>
        <taxon>Fungi</taxon>
        <taxon>Dikarya</taxon>
        <taxon>Basidiomycota</taxon>
        <taxon>Agaricomycotina</taxon>
        <taxon>Agaricomycetes</taxon>
        <taxon>Agaricomycetidae</taxon>
        <taxon>Agaricales</taxon>
        <taxon>Agaricales incertae sedis</taxon>
        <taxon>Dendrothele</taxon>
    </lineage>
</organism>
<name>A0A4S8M9G6_DENBC</name>
<sequence length="682" mass="76138">MHPRAAPSNPPKHPPDKPASSDRELKATSHASNNPATRVPQMHLKKYVNGFRPENQRLRGKALDTTPLPFDRVDVWHQFKLNPTSLVDGEVWVETVKALPVWKHSTNTRFDTVIALVDDNAESTAVEGRCRVGRVRVIFQLPSELRKHGSRTSFVVPWKQEPLVYVEWYSNFRKSPDGPHGMYLVTKTKDSDGHPQGEVVEMARIRQPRHSQHGPSQDNTLPSLYFHDAQGKEQSASPPQHQPDSDPPGEPLPFDVSAQAEFQGIIIPTSQLVDSIQRQYDFRQDKRQTKAVANAKSKDPKPSSSPASHSNNVAFLSDSSLSQPPNNSPRSSQPNSNTRGSGWRTRGYNRGRGRARGRGNFAGGYRRSCYECGSTEHLAAWHRGQPNGGNSNTPNPNGGNSNVATGSNAIPLESHVADELDFDEEKIEHAYAAWVEYESESSEGTEYEDEEDIFDGLAEVSDILGVETKIVVGTLSSEEEIDCRMKAVCEYMTRTHSPKVVDVELEKEDDDGESEFERLEEDGRKIVEENEVLEKKHLKALWVCCAGQTAIVACLYLEKHDYKVWEEELEREEMVEEEECSGSTREVGAEPRPVTSALLNFEVESKRSFSSTASFACVKLRKLEGPKLQVYLCCRPVTSALLNFEVESKRSFSSTEGPAEVVQSLAGTTYDVMESHAPAFFD</sequence>
<gene>
    <name evidence="2" type="ORF">K435DRAFT_856009</name>
</gene>
<evidence type="ECO:0000256" key="1">
    <source>
        <dbReference type="SAM" id="MobiDB-lite"/>
    </source>
</evidence>
<feature type="region of interest" description="Disordered" evidence="1">
    <location>
        <begin position="230"/>
        <end position="255"/>
    </location>
</feature>
<accession>A0A4S8M9G6</accession>
<feature type="compositionally biased region" description="Low complexity" evidence="1">
    <location>
        <begin position="302"/>
        <end position="346"/>
    </location>
</feature>
<feature type="compositionally biased region" description="Basic and acidic residues" evidence="1">
    <location>
        <begin position="13"/>
        <end position="27"/>
    </location>
</feature>
<dbReference type="AlphaFoldDB" id="A0A4S8M9G6"/>
<dbReference type="OrthoDB" id="3232941at2759"/>
<protein>
    <submittedName>
        <fullName evidence="2">Uncharacterized protein</fullName>
    </submittedName>
</protein>
<keyword evidence="3" id="KW-1185">Reference proteome</keyword>
<feature type="region of interest" description="Disordered" evidence="1">
    <location>
        <begin position="1"/>
        <end position="40"/>
    </location>
</feature>
<evidence type="ECO:0000313" key="2">
    <source>
        <dbReference type="EMBL" id="THU99039.1"/>
    </source>
</evidence>
<feature type="compositionally biased region" description="Low complexity" evidence="1">
    <location>
        <begin position="388"/>
        <end position="402"/>
    </location>
</feature>